<reference evidence="3" key="1">
    <citation type="journal article" date="2017" name="Front. Plant Sci.">
        <title>Climate Clever Clovers: New Paradigm to Reduce the Environmental Footprint of Ruminants by Breeding Low Methanogenic Forages Utilizing Haplotype Variation.</title>
        <authorList>
            <person name="Kaur P."/>
            <person name="Appels R."/>
            <person name="Bayer P.E."/>
            <person name="Keeble-Gagnere G."/>
            <person name="Wang J."/>
            <person name="Hirakawa H."/>
            <person name="Shirasawa K."/>
            <person name="Vercoe P."/>
            <person name="Stefanova K."/>
            <person name="Durmic Z."/>
            <person name="Nichols P."/>
            <person name="Revell C."/>
            <person name="Isobe S.N."/>
            <person name="Edwards D."/>
            <person name="Erskine W."/>
        </authorList>
    </citation>
    <scope>NUCLEOTIDE SEQUENCE [LARGE SCALE GENOMIC DNA]</scope>
    <source>
        <strain evidence="3">cv. Daliak</strain>
    </source>
</reference>
<gene>
    <name evidence="2" type="ORF">TSUD_145580</name>
</gene>
<evidence type="ECO:0000313" key="3">
    <source>
        <dbReference type="Proteomes" id="UP000242715"/>
    </source>
</evidence>
<sequence length="1151" mass="131820">MTIWIFNFKHPLKRRKLREVVHMESLDFLAIQETKMEVISDSLVRCIWGSSDCDWAFIPAVGNSGGILSIWNKVKATLVFSFTGDGFVGVCLDLVAEQKRCYIVNVYVKCNCHAKRKLWDDILMSKMGFGDGLGCVTGDFNSIRDCYERRGMRESLDGVQSSEMAGFEGFLNSLELVDMPLIGRKFTWFHPNGMSMSRLDRLLISPSWFEMWGSPNVWVLPRDVADHCPLVLRYSSADWGPKPFRFNNFWLENRDFKEVITNAWEAQHLEGWMGFILRERLKGLKLVIKDWSQKTYGVEEGKKKQLICEIKALDLKSESLGLVEGEVVERKRLFEELWKILNIKARSRRNKVVALRTQNGWVEGPVQVREEVVRYFRAHFDNVGWQRPNLDGNEFPCLSHDRVEVLTAKFTLEEISDAVKSSDGNKSPGPEGFNFSFIKEFWDLMKHDIRITFDQFHGNSCLPKGLLSYFLALIPKVNSPQALGDFRPISLLGCLYKLVAKVLAARLGKVLGELIPKTQSAFLKGRQLVDGVVVVNEIVDYAKKAGKECLVLKVDFEKAYDSVDWRFLEYMLRRFGFGIKWREWMKACVCSGKMSVLVNGCPTEEISIKRGLKQGDPLAPLLFLIVAEGLGALMRSAVDQGRIKPFVVGRGGMPVSILQYADDTLCIGKASVENLWAIKAVLRGFEMASGLKVNFWKSSIMGVNVSHDFLVMASGFLNCRIGNLPFKYLGLPVGANPRLSTTWAPMLDLLKRRLGKWGNKYISLGGRIVLINSVLSSIPIFFLSYMKMPLKVWREVVRLQRNFLWGGISKTRRISWVRWEDICKPKVEGGLGIRDLRLVHLSLLAKWRRRLLLEEEDVWQNVIKAKYGDRALGNVRLDEGLFGNLCSAWWKDLCRLDKDSGWFSQVAVKRVGMDNTIVFWKDIWVGDQTLEQRFPRLFGISIQQDELEEALEQELKLVIGNIIITEEIDGWVWRPNVAEGFSVKSLYQSLDHMLLTRNLLFLDRIPTKENLCHRAILHNDESLCVACGGAVETSCHLFLHCDFAAAVWYAICRWLGVVLVIPREVLTSYGLMVGSGRNKRIKKGFSIVWLAFIWVIWKTRNDRIFNQIGVSVDEAVNSIQRISWQWFVYRMAKSPCLLYEWAWNPGDCMLR</sequence>
<protein>
    <recommendedName>
        <fullName evidence="1">Reverse transcriptase domain-containing protein</fullName>
    </recommendedName>
</protein>
<name>A0A2Z6MJ82_TRISU</name>
<feature type="domain" description="Reverse transcriptase" evidence="1">
    <location>
        <begin position="455"/>
        <end position="733"/>
    </location>
</feature>
<dbReference type="AlphaFoldDB" id="A0A2Z6MJ82"/>
<dbReference type="OrthoDB" id="1937528at2759"/>
<dbReference type="InterPro" id="IPR026960">
    <property type="entry name" value="RVT-Znf"/>
</dbReference>
<dbReference type="SUPFAM" id="SSF56672">
    <property type="entry name" value="DNA/RNA polymerases"/>
    <property type="match status" value="1"/>
</dbReference>
<evidence type="ECO:0000313" key="2">
    <source>
        <dbReference type="EMBL" id="GAU32684.1"/>
    </source>
</evidence>
<accession>A0A2Z6MJ82</accession>
<dbReference type="SUPFAM" id="SSF56219">
    <property type="entry name" value="DNase I-like"/>
    <property type="match status" value="1"/>
</dbReference>
<dbReference type="InterPro" id="IPR036691">
    <property type="entry name" value="Endo/exonu/phosph_ase_sf"/>
</dbReference>
<dbReference type="Pfam" id="PF13966">
    <property type="entry name" value="zf-RVT"/>
    <property type="match status" value="1"/>
</dbReference>
<keyword evidence="3" id="KW-1185">Reference proteome</keyword>
<dbReference type="EMBL" id="DF973502">
    <property type="protein sequence ID" value="GAU32684.1"/>
    <property type="molecule type" value="Genomic_DNA"/>
</dbReference>
<dbReference type="PANTHER" id="PTHR33116">
    <property type="entry name" value="REVERSE TRANSCRIPTASE ZINC-BINDING DOMAIN-CONTAINING PROTEIN-RELATED-RELATED"/>
    <property type="match status" value="1"/>
</dbReference>
<dbReference type="CDD" id="cd01650">
    <property type="entry name" value="RT_nLTR_like"/>
    <property type="match status" value="1"/>
</dbReference>
<dbReference type="PANTHER" id="PTHR33116:SF78">
    <property type="entry name" value="OS12G0587133 PROTEIN"/>
    <property type="match status" value="1"/>
</dbReference>
<dbReference type="InterPro" id="IPR043502">
    <property type="entry name" value="DNA/RNA_pol_sf"/>
</dbReference>
<organism evidence="2 3">
    <name type="scientific">Trifolium subterraneum</name>
    <name type="common">Subterranean clover</name>
    <dbReference type="NCBI Taxonomy" id="3900"/>
    <lineage>
        <taxon>Eukaryota</taxon>
        <taxon>Viridiplantae</taxon>
        <taxon>Streptophyta</taxon>
        <taxon>Embryophyta</taxon>
        <taxon>Tracheophyta</taxon>
        <taxon>Spermatophyta</taxon>
        <taxon>Magnoliopsida</taxon>
        <taxon>eudicotyledons</taxon>
        <taxon>Gunneridae</taxon>
        <taxon>Pentapetalae</taxon>
        <taxon>rosids</taxon>
        <taxon>fabids</taxon>
        <taxon>Fabales</taxon>
        <taxon>Fabaceae</taxon>
        <taxon>Papilionoideae</taxon>
        <taxon>50 kb inversion clade</taxon>
        <taxon>NPAAA clade</taxon>
        <taxon>Hologalegina</taxon>
        <taxon>IRL clade</taxon>
        <taxon>Trifolieae</taxon>
        <taxon>Trifolium</taxon>
    </lineage>
</organism>
<dbReference type="InterPro" id="IPR000477">
    <property type="entry name" value="RT_dom"/>
</dbReference>
<dbReference type="Gene3D" id="3.60.10.10">
    <property type="entry name" value="Endonuclease/exonuclease/phosphatase"/>
    <property type="match status" value="1"/>
</dbReference>
<dbReference type="PROSITE" id="PS50878">
    <property type="entry name" value="RT_POL"/>
    <property type="match status" value="1"/>
</dbReference>
<dbReference type="Pfam" id="PF00078">
    <property type="entry name" value="RVT_1"/>
    <property type="match status" value="1"/>
</dbReference>
<proteinExistence type="predicted"/>
<dbReference type="Proteomes" id="UP000242715">
    <property type="component" value="Unassembled WGS sequence"/>
</dbReference>
<evidence type="ECO:0000259" key="1">
    <source>
        <dbReference type="PROSITE" id="PS50878"/>
    </source>
</evidence>